<dbReference type="GeneID" id="58195943"/>
<name>A0A137Y778_9GAMM</name>
<dbReference type="SMART" id="SM00347">
    <property type="entry name" value="HTH_MARR"/>
    <property type="match status" value="1"/>
</dbReference>
<protein>
    <submittedName>
        <fullName evidence="6">Organic hydroperoxide resistance transcriptional regulator</fullName>
    </submittedName>
</protein>
<dbReference type="InterPro" id="IPR036388">
    <property type="entry name" value="WH-like_DNA-bd_sf"/>
</dbReference>
<dbReference type="PANTHER" id="PTHR33164">
    <property type="entry name" value="TRANSCRIPTIONAL REGULATOR, MARR FAMILY"/>
    <property type="match status" value="1"/>
</dbReference>
<comment type="caution">
    <text evidence="6">The sequence shown here is derived from an EMBL/GenBank/DDBJ whole genome shotgun (WGS) entry which is preliminary data.</text>
</comment>
<dbReference type="EMBL" id="JRUE01000196">
    <property type="protein sequence ID" value="KXZ67141.1"/>
    <property type="molecule type" value="Genomic_DNA"/>
</dbReference>
<evidence type="ECO:0000256" key="2">
    <source>
        <dbReference type="ARBA" id="ARBA00022490"/>
    </source>
</evidence>
<proteinExistence type="predicted"/>
<dbReference type="SUPFAM" id="SSF46785">
    <property type="entry name" value="Winged helix' DNA-binding domain"/>
    <property type="match status" value="1"/>
</dbReference>
<keyword evidence="2" id="KW-0963">Cytoplasm</keyword>
<comment type="subcellular location">
    <subcellularLocation>
        <location evidence="1">Cytoplasm</location>
    </subcellularLocation>
</comment>
<evidence type="ECO:0000256" key="4">
    <source>
        <dbReference type="ARBA" id="ARBA00023125"/>
    </source>
</evidence>
<reference evidence="6 7" key="1">
    <citation type="journal article" date="2016" name="Sci. Rep.">
        <title>Genomic and phenotypic characterization of the species Acinetobacter venetianus.</title>
        <authorList>
            <person name="Fondi M."/>
            <person name="Maida I."/>
            <person name="Perrin E."/>
            <person name="Orlandini V."/>
            <person name="La Torre L."/>
            <person name="Bosi E."/>
            <person name="Negroni A."/>
            <person name="Zanaroli G."/>
            <person name="Fava F."/>
            <person name="Decorosi F."/>
            <person name="Giovannetti L."/>
            <person name="Viti C."/>
            <person name="Vaneechoutte M."/>
            <person name="Dijkshoorn L."/>
            <person name="Fani R."/>
        </authorList>
    </citation>
    <scope>NUCLEOTIDE SEQUENCE [LARGE SCALE GENOMIC DNA]</scope>
    <source>
        <strain evidence="6 7">LUH5627</strain>
    </source>
</reference>
<evidence type="ECO:0000313" key="7">
    <source>
        <dbReference type="Proteomes" id="UP000075680"/>
    </source>
</evidence>
<gene>
    <name evidence="6" type="primary">ohrR_2</name>
    <name evidence="6" type="ORF">AVENLUH5627_02281</name>
</gene>
<keyword evidence="5" id="KW-0804">Transcription</keyword>
<evidence type="ECO:0000256" key="3">
    <source>
        <dbReference type="ARBA" id="ARBA00023015"/>
    </source>
</evidence>
<dbReference type="InterPro" id="IPR036390">
    <property type="entry name" value="WH_DNA-bd_sf"/>
</dbReference>
<dbReference type="FunFam" id="1.10.10.10:FF:000163">
    <property type="entry name" value="MarR family transcriptional regulator"/>
    <property type="match status" value="1"/>
</dbReference>
<accession>A0A137Y778</accession>
<dbReference type="GO" id="GO:0003700">
    <property type="term" value="F:DNA-binding transcription factor activity"/>
    <property type="evidence" value="ECO:0007669"/>
    <property type="project" value="InterPro"/>
</dbReference>
<evidence type="ECO:0000256" key="5">
    <source>
        <dbReference type="ARBA" id="ARBA00023163"/>
    </source>
</evidence>
<organism evidence="6 7">
    <name type="scientific">Acinetobacter venetianus</name>
    <dbReference type="NCBI Taxonomy" id="52133"/>
    <lineage>
        <taxon>Bacteria</taxon>
        <taxon>Pseudomonadati</taxon>
        <taxon>Pseudomonadota</taxon>
        <taxon>Gammaproteobacteria</taxon>
        <taxon>Moraxellales</taxon>
        <taxon>Moraxellaceae</taxon>
        <taxon>Acinetobacter</taxon>
    </lineage>
</organism>
<dbReference type="Pfam" id="PF22381">
    <property type="entry name" value="Staph_reg_Sar_Rot"/>
    <property type="match status" value="1"/>
</dbReference>
<dbReference type="PANTHER" id="PTHR33164:SF5">
    <property type="entry name" value="ORGANIC HYDROPEROXIDE RESISTANCE TRANSCRIPTIONAL REGULATOR"/>
    <property type="match status" value="1"/>
</dbReference>
<dbReference type="GO" id="GO:0006950">
    <property type="term" value="P:response to stress"/>
    <property type="evidence" value="ECO:0007669"/>
    <property type="project" value="TreeGrafter"/>
</dbReference>
<dbReference type="PRINTS" id="PR00598">
    <property type="entry name" value="HTHMARR"/>
</dbReference>
<dbReference type="AlphaFoldDB" id="A0A137Y778"/>
<dbReference type="Gene3D" id="1.10.10.10">
    <property type="entry name" value="Winged helix-like DNA-binding domain superfamily/Winged helix DNA-binding domain"/>
    <property type="match status" value="1"/>
</dbReference>
<dbReference type="RefSeq" id="WP_004881814.1">
    <property type="nucleotide sequence ID" value="NZ_BCLZ01000020.1"/>
</dbReference>
<dbReference type="InterPro" id="IPR000835">
    <property type="entry name" value="HTH_MarR-typ"/>
</dbReference>
<dbReference type="InterPro" id="IPR039422">
    <property type="entry name" value="MarR/SlyA-like"/>
</dbReference>
<keyword evidence="3" id="KW-0805">Transcription regulation</keyword>
<keyword evidence="4" id="KW-0238">DNA-binding</keyword>
<dbReference type="InterPro" id="IPR055166">
    <property type="entry name" value="Transc_reg_Sar_Rot_HTH"/>
</dbReference>
<evidence type="ECO:0000313" key="6">
    <source>
        <dbReference type="EMBL" id="KXZ67141.1"/>
    </source>
</evidence>
<sequence length="145" mass="16556">MGEEHNQLLLDNQLCFLIYSTNLALHHVYRQLLAPLGLTYPQYLVMLVLWEKDQLTVSEIGERLFLESSTLTPLLKKLETLKLITRQRSTKDERQVIITLTGQGEKLQEQAIDIPNQIAQAASCTPATLSELKQQLSELRLNLTK</sequence>
<dbReference type="GO" id="GO:0003677">
    <property type="term" value="F:DNA binding"/>
    <property type="evidence" value="ECO:0007669"/>
    <property type="project" value="UniProtKB-KW"/>
</dbReference>
<evidence type="ECO:0000256" key="1">
    <source>
        <dbReference type="ARBA" id="ARBA00004496"/>
    </source>
</evidence>
<dbReference type="GO" id="GO:0005737">
    <property type="term" value="C:cytoplasm"/>
    <property type="evidence" value="ECO:0007669"/>
    <property type="project" value="UniProtKB-SubCell"/>
</dbReference>
<dbReference type="PROSITE" id="PS50995">
    <property type="entry name" value="HTH_MARR_2"/>
    <property type="match status" value="1"/>
</dbReference>
<dbReference type="Proteomes" id="UP000075680">
    <property type="component" value="Unassembled WGS sequence"/>
</dbReference>
<accession>A0A150HMF0</accession>
<dbReference type="PATRIC" id="fig|52133.18.peg.2352"/>